<accession>A0A1N6MUS5</accession>
<protein>
    <submittedName>
        <fullName evidence="2">Uncharacterized protein</fullName>
    </submittedName>
</protein>
<organism evidence="2 3">
    <name type="scientific">Xenorhabdus innexi</name>
    <dbReference type="NCBI Taxonomy" id="290109"/>
    <lineage>
        <taxon>Bacteria</taxon>
        <taxon>Pseudomonadati</taxon>
        <taxon>Pseudomonadota</taxon>
        <taxon>Gammaproteobacteria</taxon>
        <taxon>Enterobacterales</taxon>
        <taxon>Morganellaceae</taxon>
        <taxon>Xenorhabdus</taxon>
    </lineage>
</organism>
<gene>
    <name evidence="2" type="ORF">XIS1_1520005</name>
</gene>
<reference evidence="3" key="1">
    <citation type="submission" date="2016-12" db="EMBL/GenBank/DDBJ databases">
        <authorList>
            <person name="Gaudriault S."/>
        </authorList>
    </citation>
    <scope>NUCLEOTIDE SEQUENCE [LARGE SCALE GENOMIC DNA]</scope>
    <source>
        <strain evidence="3">HGB1681 (deposited as PTA-6826 in the American Type Culture Collection)</strain>
    </source>
</reference>
<feature type="region of interest" description="Disordered" evidence="1">
    <location>
        <begin position="1"/>
        <end position="29"/>
    </location>
</feature>
<dbReference type="Proteomes" id="UP000196435">
    <property type="component" value="Unassembled WGS sequence"/>
</dbReference>
<evidence type="ECO:0000256" key="1">
    <source>
        <dbReference type="SAM" id="MobiDB-lite"/>
    </source>
</evidence>
<name>A0A1N6MUS5_9GAMM</name>
<dbReference type="AlphaFoldDB" id="A0A1N6MUS5"/>
<evidence type="ECO:0000313" key="2">
    <source>
        <dbReference type="EMBL" id="SIP72489.1"/>
    </source>
</evidence>
<dbReference type="EMBL" id="FTLG01000060">
    <property type="protein sequence ID" value="SIP72489.1"/>
    <property type="molecule type" value="Genomic_DNA"/>
</dbReference>
<evidence type="ECO:0000313" key="3">
    <source>
        <dbReference type="Proteomes" id="UP000196435"/>
    </source>
</evidence>
<sequence>MAPADGDRGVYPAVGGESDYGLVAGTGGG</sequence>
<proteinExistence type="predicted"/>